<feature type="non-terminal residue" evidence="1">
    <location>
        <position position="55"/>
    </location>
</feature>
<dbReference type="InterPro" id="IPR029062">
    <property type="entry name" value="Class_I_gatase-like"/>
</dbReference>
<accession>A0A381VXH6</accession>
<proteinExistence type="predicted"/>
<reference evidence="1" key="1">
    <citation type="submission" date="2018-05" db="EMBL/GenBank/DDBJ databases">
        <authorList>
            <person name="Lanie J.A."/>
            <person name="Ng W.-L."/>
            <person name="Kazmierczak K.M."/>
            <person name="Andrzejewski T.M."/>
            <person name="Davidsen T.M."/>
            <person name="Wayne K.J."/>
            <person name="Tettelin H."/>
            <person name="Glass J.I."/>
            <person name="Rusch D."/>
            <person name="Podicherti R."/>
            <person name="Tsui H.-C.T."/>
            <person name="Winkler M.E."/>
        </authorList>
    </citation>
    <scope>NUCLEOTIDE SEQUENCE</scope>
</reference>
<gene>
    <name evidence="1" type="ORF">METZ01_LOCUS97191</name>
</gene>
<evidence type="ECO:0000313" key="1">
    <source>
        <dbReference type="EMBL" id="SVA44337.1"/>
    </source>
</evidence>
<feature type="non-terminal residue" evidence="1">
    <location>
        <position position="1"/>
    </location>
</feature>
<dbReference type="EMBL" id="UINC01009919">
    <property type="protein sequence ID" value="SVA44337.1"/>
    <property type="molecule type" value="Genomic_DNA"/>
</dbReference>
<dbReference type="Gene3D" id="3.40.50.880">
    <property type="match status" value="1"/>
</dbReference>
<protein>
    <submittedName>
        <fullName evidence="1">Uncharacterized protein</fullName>
    </submittedName>
</protein>
<sequence length="55" mass="5994">VILIKPVSVGIFIFNDVEVLDFTGPFEVFSTTRKQAGGKEKYLYSVCLIGPNDGA</sequence>
<organism evidence="1">
    <name type="scientific">marine metagenome</name>
    <dbReference type="NCBI Taxonomy" id="408172"/>
    <lineage>
        <taxon>unclassified sequences</taxon>
        <taxon>metagenomes</taxon>
        <taxon>ecological metagenomes</taxon>
    </lineage>
</organism>
<dbReference type="AlphaFoldDB" id="A0A381VXH6"/>
<name>A0A381VXH6_9ZZZZ</name>